<name>A0A1E5H974_9ENTE</name>
<dbReference type="Proteomes" id="UP000094469">
    <property type="component" value="Unassembled WGS sequence"/>
</dbReference>
<evidence type="ECO:0008006" key="3">
    <source>
        <dbReference type="Google" id="ProtNLM"/>
    </source>
</evidence>
<dbReference type="STRING" id="1131292.BCR24_08905"/>
<organism evidence="1 2">
    <name type="scientific">Enterococcus ureilyticus</name>
    <dbReference type="NCBI Taxonomy" id="1131292"/>
    <lineage>
        <taxon>Bacteria</taxon>
        <taxon>Bacillati</taxon>
        <taxon>Bacillota</taxon>
        <taxon>Bacilli</taxon>
        <taxon>Lactobacillales</taxon>
        <taxon>Enterococcaceae</taxon>
        <taxon>Enterococcus</taxon>
    </lineage>
</organism>
<accession>A0A1E5H974</accession>
<comment type="caution">
    <text evidence="1">The sequence shown here is derived from an EMBL/GenBank/DDBJ whole genome shotgun (WGS) entry which is preliminary data.</text>
</comment>
<evidence type="ECO:0000313" key="2">
    <source>
        <dbReference type="Proteomes" id="UP000094469"/>
    </source>
</evidence>
<dbReference type="Gene3D" id="3.40.50.1970">
    <property type="match status" value="1"/>
</dbReference>
<dbReference type="EMBL" id="MIKC01000041">
    <property type="protein sequence ID" value="OEG21190.1"/>
    <property type="molecule type" value="Genomic_DNA"/>
</dbReference>
<reference evidence="2" key="1">
    <citation type="submission" date="2016-09" db="EMBL/GenBank/DDBJ databases">
        <authorList>
            <person name="Gulvik C.A."/>
        </authorList>
    </citation>
    <scope>NUCLEOTIDE SEQUENCE [LARGE SCALE GENOMIC DNA]</scope>
    <source>
        <strain evidence="2">LMG 26676</strain>
    </source>
</reference>
<keyword evidence="2" id="KW-1185">Reference proteome</keyword>
<sequence length="348" mass="40663">MEWVYHKKQLQTSIIYGETFASQLKSISVSNKHLFLITNQRYYDLFSDKLIQLFDDKLELDWYICKNDSRCNNLNELKNLLDFITEFNQQEEFIFLGVGNEGVVQLTTFLYKTSMLLSDCWLLPLSVQALSKALITEAQIEFKNQPVLQSSVLAEKIIYDHTLMTNQGEGKLVDFLVFIRCGLVCSHDFLRMLFKNYSDTTRLNQQSFNGMLDEMIRYYEKDGDMIDQFGRLFEQGFLETANGHLLSAHMKRFLGCLLQLLWSQEVNEFSFHYKNFIIWLIHLGFPVDFPEQILVSDYVEGMVKCITRGETAALLEEVGEVAQYQQPKVEELLKTVEKYKTILKEIRG</sequence>
<dbReference type="RefSeq" id="WP_069641345.1">
    <property type="nucleotide sequence ID" value="NZ_JAFBEZ010000006.1"/>
</dbReference>
<evidence type="ECO:0000313" key="1">
    <source>
        <dbReference type="EMBL" id="OEG21190.1"/>
    </source>
</evidence>
<dbReference type="OrthoDB" id="2191538at2"/>
<gene>
    <name evidence="1" type="ORF">BCR24_08905</name>
</gene>
<proteinExistence type="predicted"/>
<protein>
    <recommendedName>
        <fullName evidence="3">3-dehydroquinate synthase domain-containing protein</fullName>
    </recommendedName>
</protein>
<dbReference type="AlphaFoldDB" id="A0A1E5H974"/>